<proteinExistence type="predicted"/>
<sequence length="357" mass="41836">MPHLHFPMVNLMWRKCSKSSEEERRNKGLLNLCISAGTGSGRRGRVSVSASAPVFFFIFCVFCLVCQCLLTADCPSHNSEWNSSPQFKSTPCCSRNLSEVILRQLEKYIDLRDIKLLEKKRHLRAPPIKGTPKKEEKIEILRKEHERSTNDEDSDIQDIESSDPEVKGKEESQKNKDKELKNEKIIGKELTEEEFDEMVGNLRGYIDISDMYALWDYVHRNGKKKYLSLKEELWNDCENMSIRYNIPEDFTMKEWKKAYVQLKDSFRKKEKDDYVDLKVFIDGLNLRWEFIAFIIQKYESWDVFVDAAADNWKNSLSKSFEKYVEDAQEKEIEKNPKTGAKVPCINEYNGENKIMTD</sequence>
<protein>
    <recommendedName>
        <fullName evidence="2">Plasmodium RESA N-terminal domain-containing protein</fullName>
    </recommendedName>
</protein>
<feature type="compositionally biased region" description="Basic and acidic residues" evidence="1">
    <location>
        <begin position="164"/>
        <end position="180"/>
    </location>
</feature>
<dbReference type="AlphaFoldDB" id="A0A1Y3DXZ1"/>
<dbReference type="InterPro" id="IPR019111">
    <property type="entry name" value="PRESA_N"/>
</dbReference>
<dbReference type="eggNOG" id="ENOG502TMXU">
    <property type="taxonomic scope" value="Eukaryota"/>
</dbReference>
<dbReference type="VEuPathDB" id="PlasmoDB:PKNH_0600900"/>
<dbReference type="OMA" id="EENYGNC"/>
<dbReference type="PANTHER" id="PTHR36193:SF23">
    <property type="entry name" value="PHISTB DOMAIN-CONTAINING RESA-LIKE PROTEIN 1"/>
    <property type="match status" value="1"/>
</dbReference>
<feature type="domain" description="Plasmodium RESA N-terminal" evidence="2">
    <location>
        <begin position="189"/>
        <end position="312"/>
    </location>
</feature>
<name>A0A1Y3DXZ1_PLAKN</name>
<dbReference type="VEuPathDB" id="PlasmoDB:PKNOH_S03315700"/>
<dbReference type="Pfam" id="PF09687">
    <property type="entry name" value="PRESAN"/>
    <property type="match status" value="1"/>
</dbReference>
<dbReference type="InterPro" id="IPR006526">
    <property type="entry name" value="Export_prot_PHISTa/b/c"/>
</dbReference>
<feature type="compositionally biased region" description="Acidic residues" evidence="1">
    <location>
        <begin position="151"/>
        <end position="163"/>
    </location>
</feature>
<evidence type="ECO:0000313" key="3">
    <source>
        <dbReference type="EMBL" id="OTN68315.1"/>
    </source>
</evidence>
<evidence type="ECO:0000256" key="1">
    <source>
        <dbReference type="SAM" id="MobiDB-lite"/>
    </source>
</evidence>
<organism evidence="3 4">
    <name type="scientific">Plasmodium knowlesi</name>
    <dbReference type="NCBI Taxonomy" id="5850"/>
    <lineage>
        <taxon>Eukaryota</taxon>
        <taxon>Sar</taxon>
        <taxon>Alveolata</taxon>
        <taxon>Apicomplexa</taxon>
        <taxon>Aconoidasida</taxon>
        <taxon>Haemosporida</taxon>
        <taxon>Plasmodiidae</taxon>
        <taxon>Plasmodium</taxon>
        <taxon>Plasmodium (Plasmodium)</taxon>
    </lineage>
</organism>
<comment type="caution">
    <text evidence="3">The sequence shown here is derived from an EMBL/GenBank/DDBJ whole genome shotgun (WGS) entry which is preliminary data.</text>
</comment>
<dbReference type="VEuPathDB" id="PlasmoDB:PKA1H_060005800"/>
<dbReference type="InterPro" id="IPR044885">
    <property type="entry name" value="PRESA_N_sf"/>
</dbReference>
<dbReference type="EMBL" id="NETL01000017">
    <property type="protein sequence ID" value="OTN68315.1"/>
    <property type="molecule type" value="Genomic_DNA"/>
</dbReference>
<accession>A0A1Y3DXZ1</accession>
<gene>
    <name evidence="3" type="ORF">PKNOH_S03315700</name>
</gene>
<reference evidence="3 4" key="1">
    <citation type="submission" date="2017-05" db="EMBL/GenBank/DDBJ databases">
        <title>PacBio assembly of a Plasmodium knowlesi genome sequence with Hi-C correction and manual annotation of the SICAvar gene family.</title>
        <authorList>
            <person name="Lapp S.A."/>
            <person name="Geraldo J.A."/>
            <person name="Chien J.-T."/>
            <person name="Ay F."/>
            <person name="Pakala S.B."/>
            <person name="Batugedara G."/>
            <person name="Humphrey J.C."/>
            <person name="Debarry J.D."/>
            <person name="Le Roch K.G."/>
            <person name="Galinski M.R."/>
            <person name="Kissinger J.C."/>
        </authorList>
    </citation>
    <scope>NUCLEOTIDE SEQUENCE [LARGE SCALE GENOMIC DNA]</scope>
    <source>
        <strain evidence="4">Malayan Strain Pk1 (A+)</strain>
    </source>
</reference>
<evidence type="ECO:0000313" key="4">
    <source>
        <dbReference type="Proteomes" id="UP000195012"/>
    </source>
</evidence>
<dbReference type="PANTHER" id="PTHR36193">
    <property type="entry name" value="PHISTB DOMAIN-CONTAINING RESA-LIKE PROTEIN 1"/>
    <property type="match status" value="1"/>
</dbReference>
<dbReference type="OrthoDB" id="386117at2759"/>
<evidence type="ECO:0000259" key="2">
    <source>
        <dbReference type="Pfam" id="PF09687"/>
    </source>
</evidence>
<dbReference type="Gene3D" id="6.10.280.180">
    <property type="entry name" value="Plasmodium RESA, N-terminal helical domain"/>
    <property type="match status" value="1"/>
</dbReference>
<dbReference type="Proteomes" id="UP000195012">
    <property type="component" value="Unassembled WGS sequence"/>
</dbReference>
<feature type="region of interest" description="Disordered" evidence="1">
    <location>
        <begin position="143"/>
        <end position="180"/>
    </location>
</feature>
<dbReference type="NCBIfam" id="TIGR01639">
    <property type="entry name" value="P_fal_TIGR01639"/>
    <property type="match status" value="1"/>
</dbReference>